<organism evidence="1 2">
    <name type="scientific">Streptomyces griseocarneus</name>
    <dbReference type="NCBI Taxonomy" id="51201"/>
    <lineage>
        <taxon>Bacteria</taxon>
        <taxon>Bacillati</taxon>
        <taxon>Actinomycetota</taxon>
        <taxon>Actinomycetes</taxon>
        <taxon>Kitasatosporales</taxon>
        <taxon>Streptomycetaceae</taxon>
        <taxon>Streptomyces</taxon>
    </lineage>
</organism>
<keyword evidence="2" id="KW-1185">Reference proteome</keyword>
<accession>A0ABX7RM49</accession>
<gene>
    <name evidence="1" type="ORF">J3S04_30615</name>
</gene>
<dbReference type="RefSeq" id="WP_086573563.1">
    <property type="nucleotide sequence ID" value="NZ_CP071595.1"/>
</dbReference>
<reference evidence="1 2" key="1">
    <citation type="submission" date="2021-03" db="EMBL/GenBank/DDBJ databases">
        <title>Streptomyces strains.</title>
        <authorList>
            <person name="Lund M.B."/>
            <person name="Toerring T."/>
        </authorList>
    </citation>
    <scope>NUCLEOTIDE SEQUENCE [LARGE SCALE GENOMIC DNA]</scope>
    <source>
        <strain evidence="1 2">KCC S-1010</strain>
    </source>
</reference>
<proteinExistence type="predicted"/>
<name>A0ABX7RM49_9ACTN</name>
<protein>
    <submittedName>
        <fullName evidence="1">Uncharacterized protein</fullName>
    </submittedName>
</protein>
<evidence type="ECO:0000313" key="2">
    <source>
        <dbReference type="Proteomes" id="UP000671836"/>
    </source>
</evidence>
<sequence length="88" mass="9356">MRFGVPGLPDHQLTVLRSDGTTIVYVGSISSDDQTLTFTDVDLEIPQDGSWSVMWVCVSATADTPPGPTSVQFTIGDLVSPSTTIEVV</sequence>
<evidence type="ECO:0000313" key="1">
    <source>
        <dbReference type="EMBL" id="QSY49262.1"/>
    </source>
</evidence>
<dbReference type="Proteomes" id="UP000671836">
    <property type="component" value="Chromosome"/>
</dbReference>
<dbReference type="EMBL" id="CP071595">
    <property type="protein sequence ID" value="QSY49262.1"/>
    <property type="molecule type" value="Genomic_DNA"/>
</dbReference>